<accession>A0AAJ1TUI5</accession>
<feature type="domain" description="FAD-binding" evidence="1">
    <location>
        <begin position="8"/>
        <end position="88"/>
    </location>
</feature>
<dbReference type="RefSeq" id="WP_230368151.1">
    <property type="nucleotide sequence ID" value="NZ_JAJALK010000022.1"/>
</dbReference>
<evidence type="ECO:0000313" key="2">
    <source>
        <dbReference type="EMBL" id="MDQ0544178.1"/>
    </source>
</evidence>
<protein>
    <submittedName>
        <fullName evidence="2">2-polyprenyl-6-methoxyphenol hydroxylase-like FAD-dependent oxidoreductase</fullName>
    </submittedName>
</protein>
<comment type="caution">
    <text evidence="2">The sequence shown here is derived from an EMBL/GenBank/DDBJ whole genome shotgun (WGS) entry which is preliminary data.</text>
</comment>
<sequence>MGSGADSYDVAVIGAGLAGSCLAGALARAGTRVALIDAQAERGAARRDFRAEKFGADQMALFEGLGFGRALAAYTTATEEVAVVRYGRLAYREAAREWGAHYPVLVGAAREALPDGLLIPGRVADLELGPERQALTLSDGRRIEARLVVLATGLGHALLAKAGITKRALSPRHSLAVGFDMAAPRGDFPFPAMTYFAEGFGARDAYLTLFPIGDVMRANLFCYRDPGEPWVASLRRDPEATLRAMMPRLAQHCPDLSVAGPLEIRPIDLARAEGVERDGLVLIGDAFQTACPIPGTGIGKLLTDADRLARVHVPAWLASPGMGREKIAAFYADPIKQACDARSLRASVYARGLAVETGALWRARRLRNRLARTAIRMAKDGPRAAAALAPGLLPIGL</sequence>
<evidence type="ECO:0000259" key="1">
    <source>
        <dbReference type="Pfam" id="PF01494"/>
    </source>
</evidence>
<dbReference type="InterPro" id="IPR002938">
    <property type="entry name" value="FAD-bd"/>
</dbReference>
<dbReference type="GO" id="GO:0071949">
    <property type="term" value="F:FAD binding"/>
    <property type="evidence" value="ECO:0007669"/>
    <property type="project" value="InterPro"/>
</dbReference>
<dbReference type="Pfam" id="PF01494">
    <property type="entry name" value="FAD_binding_3"/>
    <property type="match status" value="1"/>
</dbReference>
<dbReference type="InterPro" id="IPR051205">
    <property type="entry name" value="UbiH/COQ6_monooxygenase"/>
</dbReference>
<name>A0AAJ1TUI5_9HYPH</name>
<dbReference type="Gene3D" id="3.50.50.60">
    <property type="entry name" value="FAD/NAD(P)-binding domain"/>
    <property type="match status" value="1"/>
</dbReference>
<proteinExistence type="predicted"/>
<reference evidence="2" key="1">
    <citation type="submission" date="2023-07" db="EMBL/GenBank/DDBJ databases">
        <title>Genomic Encyclopedia of Type Strains, Phase IV (KMG-IV): sequencing the most valuable type-strain genomes for metagenomic binning, comparative biology and taxonomic classification.</title>
        <authorList>
            <person name="Goeker M."/>
        </authorList>
    </citation>
    <scope>NUCLEOTIDE SEQUENCE</scope>
    <source>
        <strain evidence="2">DSM 19569</strain>
    </source>
</reference>
<organism evidence="2 3">
    <name type="scientific">Methylobacterium brachiatum</name>
    <dbReference type="NCBI Taxonomy" id="269660"/>
    <lineage>
        <taxon>Bacteria</taxon>
        <taxon>Pseudomonadati</taxon>
        <taxon>Pseudomonadota</taxon>
        <taxon>Alphaproteobacteria</taxon>
        <taxon>Hyphomicrobiales</taxon>
        <taxon>Methylobacteriaceae</taxon>
        <taxon>Methylobacterium</taxon>
    </lineage>
</organism>
<dbReference type="EMBL" id="JAUSWL010000005">
    <property type="protein sequence ID" value="MDQ0544178.1"/>
    <property type="molecule type" value="Genomic_DNA"/>
</dbReference>
<dbReference type="PANTHER" id="PTHR43876">
    <property type="entry name" value="UBIQUINONE BIOSYNTHESIS MONOOXYGENASE COQ6, MITOCHONDRIAL"/>
    <property type="match status" value="1"/>
</dbReference>
<dbReference type="SUPFAM" id="SSF51905">
    <property type="entry name" value="FAD/NAD(P)-binding domain"/>
    <property type="match status" value="1"/>
</dbReference>
<dbReference type="InterPro" id="IPR036188">
    <property type="entry name" value="FAD/NAD-bd_sf"/>
</dbReference>
<dbReference type="PRINTS" id="PR00420">
    <property type="entry name" value="RNGMNOXGNASE"/>
</dbReference>
<gene>
    <name evidence="2" type="ORF">QO001_003112</name>
</gene>
<dbReference type="AlphaFoldDB" id="A0AAJ1TUI5"/>
<dbReference type="Proteomes" id="UP001223420">
    <property type="component" value="Unassembled WGS sequence"/>
</dbReference>
<evidence type="ECO:0000313" key="3">
    <source>
        <dbReference type="Proteomes" id="UP001223420"/>
    </source>
</evidence>
<dbReference type="PANTHER" id="PTHR43876:SF7">
    <property type="entry name" value="UBIQUINONE BIOSYNTHESIS MONOOXYGENASE COQ6, MITOCHONDRIAL"/>
    <property type="match status" value="1"/>
</dbReference>